<name>A0A561V8B3_9PSEU</name>
<dbReference type="PANTHER" id="PTHR47372:SF11">
    <property type="entry name" value="RE19971P"/>
    <property type="match status" value="1"/>
</dbReference>
<dbReference type="OrthoDB" id="6021932at2"/>
<keyword evidence="3" id="KW-1185">Reference proteome</keyword>
<proteinExistence type="predicted"/>
<feature type="compositionally biased region" description="Basic and acidic residues" evidence="1">
    <location>
        <begin position="1"/>
        <end position="10"/>
    </location>
</feature>
<gene>
    <name evidence="2" type="ORF">FHU35_11459</name>
</gene>
<sequence>MAAEDERPENAELVESGVEGEPVPEARRRDEHPDVYLDVPVVKVDEISLEVENLRARVSLQAEVLDLLKLNVGVDAELGRVALQIKGVEAQARLDVRLDNVANVLDRVLTTIDRNPQILENLTRSLGRAVEDVGEGAGSAVKEVGEGAGQAVEEVGEGAGSAVEEVGSGAGSAVQSVGEGAGSAVEDVGAGAGGAVENVGEGAGSAVKEVGSGAGGAVENVGEGAGSAVEDVGEAAEDVGEGAGRAVEDVGDAAEQVGRGARDVVGDDSGGEESPKRRAAPREPVRRARRSGRDAPSRRERRR</sequence>
<dbReference type="EMBL" id="VIWX01000001">
    <property type="protein sequence ID" value="TWG07840.1"/>
    <property type="molecule type" value="Genomic_DNA"/>
</dbReference>
<dbReference type="AlphaFoldDB" id="A0A561V8B3"/>
<evidence type="ECO:0000256" key="1">
    <source>
        <dbReference type="SAM" id="MobiDB-lite"/>
    </source>
</evidence>
<dbReference type="RefSeq" id="WP_145736196.1">
    <property type="nucleotide sequence ID" value="NZ_VIWX01000001.1"/>
</dbReference>
<comment type="caution">
    <text evidence="2">The sequence shown here is derived from an EMBL/GenBank/DDBJ whole genome shotgun (WGS) entry which is preliminary data.</text>
</comment>
<dbReference type="PANTHER" id="PTHR47372">
    <property type="entry name" value="DAUER UP-REGULATED-RELATED"/>
    <property type="match status" value="1"/>
</dbReference>
<feature type="region of interest" description="Disordered" evidence="1">
    <location>
        <begin position="1"/>
        <end position="31"/>
    </location>
</feature>
<protein>
    <submittedName>
        <fullName evidence="2">Uncharacterized protein</fullName>
    </submittedName>
</protein>
<feature type="compositionally biased region" description="Low complexity" evidence="1">
    <location>
        <begin position="13"/>
        <end position="23"/>
    </location>
</feature>
<dbReference type="Gene3D" id="1.20.120.20">
    <property type="entry name" value="Apolipoprotein"/>
    <property type="match status" value="1"/>
</dbReference>
<feature type="compositionally biased region" description="Basic and acidic residues" evidence="1">
    <location>
        <begin position="273"/>
        <end position="303"/>
    </location>
</feature>
<evidence type="ECO:0000313" key="2">
    <source>
        <dbReference type="EMBL" id="TWG07840.1"/>
    </source>
</evidence>
<dbReference type="Proteomes" id="UP000316184">
    <property type="component" value="Unassembled WGS sequence"/>
</dbReference>
<organism evidence="2 3">
    <name type="scientific">Saccharopolyspora dendranthemae</name>
    <dbReference type="NCBI Taxonomy" id="1181886"/>
    <lineage>
        <taxon>Bacteria</taxon>
        <taxon>Bacillati</taxon>
        <taxon>Actinomycetota</taxon>
        <taxon>Actinomycetes</taxon>
        <taxon>Pseudonocardiales</taxon>
        <taxon>Pseudonocardiaceae</taxon>
        <taxon>Saccharopolyspora</taxon>
    </lineage>
</organism>
<accession>A0A561V8B3</accession>
<reference evidence="2 3" key="1">
    <citation type="submission" date="2019-06" db="EMBL/GenBank/DDBJ databases">
        <title>Sequencing the genomes of 1000 actinobacteria strains.</title>
        <authorList>
            <person name="Klenk H.-P."/>
        </authorList>
    </citation>
    <scope>NUCLEOTIDE SEQUENCE [LARGE SCALE GENOMIC DNA]</scope>
    <source>
        <strain evidence="2 3">DSM 46699</strain>
    </source>
</reference>
<feature type="region of interest" description="Disordered" evidence="1">
    <location>
        <begin position="248"/>
        <end position="303"/>
    </location>
</feature>
<evidence type="ECO:0000313" key="3">
    <source>
        <dbReference type="Proteomes" id="UP000316184"/>
    </source>
</evidence>